<gene>
    <name evidence="23" type="ORF">OXX778_LOCUS4982</name>
</gene>
<comment type="similarity">
    <text evidence="4">Belongs to the WD repeat SCAP family.</text>
</comment>
<feature type="transmembrane region" description="Helical" evidence="21">
    <location>
        <begin position="489"/>
        <end position="512"/>
    </location>
</feature>
<evidence type="ECO:0000259" key="22">
    <source>
        <dbReference type="PROSITE" id="PS50156"/>
    </source>
</evidence>
<dbReference type="GO" id="GO:0032934">
    <property type="term" value="F:sterol binding"/>
    <property type="evidence" value="ECO:0007669"/>
    <property type="project" value="InterPro"/>
</dbReference>
<dbReference type="Proteomes" id="UP000663879">
    <property type="component" value="Unassembled WGS sequence"/>
</dbReference>
<evidence type="ECO:0000256" key="18">
    <source>
        <dbReference type="ARBA" id="ARBA00023221"/>
    </source>
</evidence>
<dbReference type="GO" id="GO:0032933">
    <property type="term" value="P:SREBP signaling pathway"/>
    <property type="evidence" value="ECO:0007669"/>
    <property type="project" value="InterPro"/>
</dbReference>
<dbReference type="GO" id="GO:0032936">
    <property type="term" value="C:SREBP-SCAP complex"/>
    <property type="evidence" value="ECO:0007669"/>
    <property type="project" value="TreeGrafter"/>
</dbReference>
<dbReference type="InterPro" id="IPR057041">
    <property type="entry name" value="SCAP_N"/>
</dbReference>
<accession>A0A813QTF6</accession>
<evidence type="ECO:0000256" key="16">
    <source>
        <dbReference type="ARBA" id="ARBA00023166"/>
    </source>
</evidence>
<dbReference type="PANTHER" id="PTHR46378">
    <property type="entry name" value="STEROL REGULATORY ELEMENT-BINDING PROTEIN CLEAVAGE-ACTIVATING PROTEIN"/>
    <property type="match status" value="1"/>
</dbReference>
<dbReference type="InterPro" id="IPR053958">
    <property type="entry name" value="HMGCR/SNAP/NPC1-like_SSD"/>
</dbReference>
<feature type="region of interest" description="Disordered" evidence="20">
    <location>
        <begin position="955"/>
        <end position="974"/>
    </location>
</feature>
<dbReference type="InterPro" id="IPR000731">
    <property type="entry name" value="SSD"/>
</dbReference>
<evidence type="ECO:0000256" key="21">
    <source>
        <dbReference type="SAM" id="Phobius"/>
    </source>
</evidence>
<dbReference type="Pfam" id="PF12349">
    <property type="entry name" value="Sterol-sensing"/>
    <property type="match status" value="1"/>
</dbReference>
<evidence type="ECO:0000256" key="9">
    <source>
        <dbReference type="ARBA" id="ARBA00022737"/>
    </source>
</evidence>
<keyword evidence="6" id="KW-0153">Cholesterol metabolism</keyword>
<feature type="transmembrane region" description="Helical" evidence="21">
    <location>
        <begin position="868"/>
        <end position="891"/>
    </location>
</feature>
<evidence type="ECO:0000256" key="12">
    <source>
        <dbReference type="ARBA" id="ARBA00023034"/>
    </source>
</evidence>
<proteinExistence type="inferred from homology"/>
<dbReference type="GO" id="GO:0005789">
    <property type="term" value="C:endoplasmic reticulum membrane"/>
    <property type="evidence" value="ECO:0007669"/>
    <property type="project" value="UniProtKB-SubCell"/>
</dbReference>
<keyword evidence="18" id="KW-0753">Steroid metabolism</keyword>
<evidence type="ECO:0000313" key="23">
    <source>
        <dbReference type="EMBL" id="CAF0771596.1"/>
    </source>
</evidence>
<dbReference type="InterPro" id="IPR015943">
    <property type="entry name" value="WD40/YVTN_repeat-like_dom_sf"/>
</dbReference>
<dbReference type="PROSITE" id="PS50156">
    <property type="entry name" value="SSD"/>
    <property type="match status" value="1"/>
</dbReference>
<dbReference type="OrthoDB" id="361494at2759"/>
<feature type="transmembrane region" description="Helical" evidence="21">
    <location>
        <begin position="20"/>
        <end position="39"/>
    </location>
</feature>
<keyword evidence="14" id="KW-0446">Lipid-binding</keyword>
<keyword evidence="9" id="KW-0677">Repeat</keyword>
<dbReference type="InterPro" id="IPR036322">
    <property type="entry name" value="WD40_repeat_dom_sf"/>
</dbReference>
<evidence type="ECO:0000256" key="5">
    <source>
        <dbReference type="ARBA" id="ARBA00019541"/>
    </source>
</evidence>
<keyword evidence="12" id="KW-0333">Golgi apparatus</keyword>
<keyword evidence="17" id="KW-0325">Glycoprotein</keyword>
<feature type="transmembrane region" description="Helical" evidence="21">
    <location>
        <begin position="381"/>
        <end position="400"/>
    </location>
</feature>
<evidence type="ECO:0000256" key="2">
    <source>
        <dbReference type="ARBA" id="ARBA00004557"/>
    </source>
</evidence>
<keyword evidence="13" id="KW-0443">Lipid metabolism</keyword>
<evidence type="ECO:0000256" key="4">
    <source>
        <dbReference type="ARBA" id="ARBA00007410"/>
    </source>
</evidence>
<dbReference type="Gene3D" id="2.130.10.10">
    <property type="entry name" value="YVTN repeat-like/Quinoprotein amine dehydrogenase"/>
    <property type="match status" value="1"/>
</dbReference>
<dbReference type="Pfam" id="PF00400">
    <property type="entry name" value="WD40"/>
    <property type="match status" value="1"/>
</dbReference>
<comment type="subcellular location">
    <subcellularLocation>
        <location evidence="2">Cytoplasmic vesicle</location>
        <location evidence="2">COPII-coated vesicle membrane</location>
        <topology evidence="2">Multi-pass membrane protein</topology>
    </subcellularLocation>
    <subcellularLocation>
        <location evidence="1">Endoplasmic reticulum membrane</location>
        <topology evidence="1">Multi-pass membrane protein</topology>
    </subcellularLocation>
    <subcellularLocation>
        <location evidence="3">Golgi apparatus membrane</location>
        <topology evidence="3">Multi-pass membrane protein</topology>
    </subcellularLocation>
</comment>
<dbReference type="SMART" id="SM00320">
    <property type="entry name" value="WD40"/>
    <property type="match status" value="5"/>
</dbReference>
<keyword evidence="10" id="KW-0256">Endoplasmic reticulum</keyword>
<name>A0A813QTF6_9BILA</name>
<evidence type="ECO:0000256" key="15">
    <source>
        <dbReference type="ARBA" id="ARBA00023136"/>
    </source>
</evidence>
<feature type="transmembrane region" description="Helical" evidence="21">
    <location>
        <begin position="412"/>
        <end position="438"/>
    </location>
</feature>
<feature type="compositionally biased region" description="Low complexity" evidence="20">
    <location>
        <begin position="964"/>
        <end position="974"/>
    </location>
</feature>
<evidence type="ECO:0000256" key="6">
    <source>
        <dbReference type="ARBA" id="ARBA00022548"/>
    </source>
</evidence>
<dbReference type="GO" id="GO:0000139">
    <property type="term" value="C:Golgi membrane"/>
    <property type="evidence" value="ECO:0007669"/>
    <property type="project" value="UniProtKB-SubCell"/>
</dbReference>
<comment type="function">
    <text evidence="19">Escort protein required for cholesterol as well as lipid homeostasis. Regulates export of the SCAP-SREBP complex from the endoplasmic reticulum to the Golgi upon low cholesterol, thereby regulating the processing of sterol regulatory element-binding proteins (SREBPs) SREBF1/SREBP1 and SREBF2/SREBP2. At high sterol concentrations, formation of a ternary complex with INSIG (INSIG1 or INSIG2) leads to mask the ER export signal in SCAP, promoting retention of the complex in the endoplasmic reticulum. Low sterol concentrations trigger release of INSIG, a conformational change in the SSD domain of SCAP, unmasking of the ER export signal, promoting recruitment into COPII-coated vesicles and transport of the SCAP-SREBP to the Golgi: in the Golgi, SREBPs are then processed, releasing the transcription factor fragment of SREBPs from the membrane, its import into the nucleus and up-regulation of LDLR, INSIG1 and the mevalonate pathway. Binds cholesterol via its SSD domain.</text>
</comment>
<dbReference type="GO" id="GO:0008203">
    <property type="term" value="P:cholesterol metabolic process"/>
    <property type="evidence" value="ECO:0007669"/>
    <property type="project" value="UniProtKB-KW"/>
</dbReference>
<keyword evidence="16" id="KW-1207">Sterol metabolism</keyword>
<keyword evidence="24" id="KW-1185">Reference proteome</keyword>
<evidence type="ECO:0000256" key="11">
    <source>
        <dbReference type="ARBA" id="ARBA00022989"/>
    </source>
</evidence>
<evidence type="ECO:0000256" key="10">
    <source>
        <dbReference type="ARBA" id="ARBA00022824"/>
    </source>
</evidence>
<dbReference type="SUPFAM" id="SSF82866">
    <property type="entry name" value="Multidrug efflux transporter AcrB transmembrane domain"/>
    <property type="match status" value="1"/>
</dbReference>
<evidence type="ECO:0000256" key="8">
    <source>
        <dbReference type="ARBA" id="ARBA00022692"/>
    </source>
</evidence>
<dbReference type="GO" id="GO:0045540">
    <property type="term" value="P:regulation of cholesterol biosynthetic process"/>
    <property type="evidence" value="ECO:0007669"/>
    <property type="project" value="TreeGrafter"/>
</dbReference>
<evidence type="ECO:0000256" key="1">
    <source>
        <dbReference type="ARBA" id="ARBA00004477"/>
    </source>
</evidence>
<keyword evidence="11 21" id="KW-1133">Transmembrane helix</keyword>
<evidence type="ECO:0000256" key="13">
    <source>
        <dbReference type="ARBA" id="ARBA00023098"/>
    </source>
</evidence>
<feature type="transmembrane region" description="Helical" evidence="21">
    <location>
        <begin position="641"/>
        <end position="659"/>
    </location>
</feature>
<evidence type="ECO:0000256" key="20">
    <source>
        <dbReference type="SAM" id="MobiDB-lite"/>
    </source>
</evidence>
<feature type="transmembrane region" description="Helical" evidence="21">
    <location>
        <begin position="450"/>
        <end position="468"/>
    </location>
</feature>
<keyword evidence="7" id="KW-0853">WD repeat</keyword>
<dbReference type="EMBL" id="CAJNOC010000520">
    <property type="protein sequence ID" value="CAF0771596.1"/>
    <property type="molecule type" value="Genomic_DNA"/>
</dbReference>
<feature type="transmembrane region" description="Helical" evidence="21">
    <location>
        <begin position="612"/>
        <end position="635"/>
    </location>
</feature>
<dbReference type="SUPFAM" id="SSF50978">
    <property type="entry name" value="WD40 repeat-like"/>
    <property type="match status" value="1"/>
</dbReference>
<keyword evidence="15 21" id="KW-0472">Membrane</keyword>
<protein>
    <recommendedName>
        <fullName evidence="5">Sterol regulatory element-binding protein cleavage-activating protein</fullName>
    </recommendedName>
</protein>
<evidence type="ECO:0000256" key="17">
    <source>
        <dbReference type="ARBA" id="ARBA00023180"/>
    </source>
</evidence>
<dbReference type="GO" id="GO:0012507">
    <property type="term" value="C:ER to Golgi transport vesicle membrane"/>
    <property type="evidence" value="ECO:0007669"/>
    <property type="project" value="UniProtKB-SubCell"/>
</dbReference>
<evidence type="ECO:0000256" key="19">
    <source>
        <dbReference type="ARBA" id="ARBA00045958"/>
    </source>
</evidence>
<dbReference type="InterPro" id="IPR030225">
    <property type="entry name" value="SCAP"/>
</dbReference>
<organism evidence="23 24">
    <name type="scientific">Brachionus calyciflorus</name>
    <dbReference type="NCBI Taxonomy" id="104777"/>
    <lineage>
        <taxon>Eukaryota</taxon>
        <taxon>Metazoa</taxon>
        <taxon>Spiralia</taxon>
        <taxon>Gnathifera</taxon>
        <taxon>Rotifera</taxon>
        <taxon>Eurotatoria</taxon>
        <taxon>Monogononta</taxon>
        <taxon>Pseudotrocha</taxon>
        <taxon>Ploima</taxon>
        <taxon>Brachionidae</taxon>
        <taxon>Brachionus</taxon>
    </lineage>
</organism>
<sequence>MYPINKLKDYIGLIYYRHGLFCASHPIASLLLVFTVVFFCCYPLKNLQSFGSSLEQYKQQIDRFDGFEANTDFSEFIEFERSSDKPVWYNRVPIAYIQRIVVKSVLNIPKSKISSINETMKNIDKKNKKNALTKENKLFLIDAFRTPLAQLFELNDFIRNFQSSKEKKSLIGDMCVHVGELTKSDKLLNNKKSSNEFNKHYLPEFNCLYLSPANFWSNNFEEFVNDNDLMQTISDSPNYLQNLDPILTSQKEAENEEKTWSNFFVDLINYLTNDDYILDEKKSTNLKELLFGVSWSSTLKSLDDDNELRKKLMRKNPQQNDTKSIVMTYAITIALKKCDREFLDEFKKKLQEKFEIQEDLDQSIKEEDNHIYNLQYTRQSVIYYIPFALLYFLLFLYIYFSVRKIEFVKSKWGLALAAVAQVIASLLMSIGICSYFGLTPTLNGGEIFPYLIILIGFENIVVLTKSVVSTPFDLDVRYRIALGLKKESWLITKILTFELLIIFFGIITMVPAIQEFCIFAYVGLLIDFFMQIVYFVTVLSIDIRRMELSDLNRKMQNDNISQKDKVEDTKNFVLSKNSNVTYRGFNNKSNSNTHSSHHHHHKTHHNNKWYRYLNFIFGKNYANFLTNKSLQFFYFWANTRLVQRVVMLLTALWIILIFYKSLLVVELMRYDVNVKKETVEALLPKGVGFSKLFKDNFQQLIFTSNQNPVHNIKTANNFEETTSTFDNLKRHFQSLMLNNKQTNLTFDYGTSTISSYNTFESKKAFFLDDQNWQSLSYYHWLTLFAYYNISLYNRYVAILPQINLFTLISKNDILKYRNKNEIKNYDSFISIDNESSKFVLENSNDSTIGNIDHLFKEKSNNQDGEVKYAVYELMAIVIFGIPIIFLFVYLLTMLYKFLCSKNYEEWRKSWSTSTIRQKYKLIHSKSNRKKSKSINDSDHIYCDRLKEDCSECYSETDSDNFDNDSSPTSISKKKSSNNLLSELDSNKDDYINKVINGQQDEIDLIPFKTINLQNEKDKHEYPLDLIATSSSFLATSDISNQIKLWSLNDTESSDLIKTYSLNNQISVWSISISDDNKYIFLGFSNGLIKIINLNTNEVREHESKDSNGVTYIKELKSKKNNTDSFIQKNFNPENEIAYKILSSRLNGIIELIEFKLNKSSMIFSLRPHRSPITNLCYVSGGDYLMTTGQDYLLKIIKINWSNSKSSDMGLYEKDLKIMFESNDHGDCLITALCIDKENTINAASGSQDGTIFIWNLFTCEKLRVLNDIMNSKLKSPGIVKLELAQNLLISINSDNQMCIFNRIKGKLMREFKFLAPVLTSPNSQNSGESGDLNSTTDNCLNSVSGSILNVIVSGFFGLFQNLFFYNQNKHIQNLIKNDENLIFHQPVPSMCLYSKTILITGGCSCVFLWNIVKGELIKKINIRKNLTNRENLGNYSQANCIKEIKLIKQLDYLPRTLMNTKINKSNKLVLVSDYNDAIYVLKIPVNLMHDFEN</sequence>
<feature type="transmembrane region" description="Helical" evidence="21">
    <location>
        <begin position="518"/>
        <end position="541"/>
    </location>
</feature>
<evidence type="ECO:0000256" key="7">
    <source>
        <dbReference type="ARBA" id="ARBA00022574"/>
    </source>
</evidence>
<dbReference type="Pfam" id="PF24006">
    <property type="entry name" value="SCAP_N"/>
    <property type="match status" value="1"/>
</dbReference>
<evidence type="ECO:0000313" key="24">
    <source>
        <dbReference type="Proteomes" id="UP000663879"/>
    </source>
</evidence>
<dbReference type="PANTHER" id="PTHR46378:SF1">
    <property type="entry name" value="STEROL REGULATORY ELEMENT-BINDING PROTEIN CLEAVAGE-ACTIVATING PROTEIN"/>
    <property type="match status" value="1"/>
</dbReference>
<comment type="caution">
    <text evidence="23">The sequence shown here is derived from an EMBL/GenBank/DDBJ whole genome shotgun (WGS) entry which is preliminary data.</text>
</comment>
<feature type="domain" description="SSD" evidence="22">
    <location>
        <begin position="383"/>
        <end position="541"/>
    </location>
</feature>
<dbReference type="InterPro" id="IPR001680">
    <property type="entry name" value="WD40_rpt"/>
</dbReference>
<keyword evidence="8 21" id="KW-0812">Transmembrane</keyword>
<evidence type="ECO:0000256" key="3">
    <source>
        <dbReference type="ARBA" id="ARBA00004653"/>
    </source>
</evidence>
<reference evidence="23" key="1">
    <citation type="submission" date="2021-02" db="EMBL/GenBank/DDBJ databases">
        <authorList>
            <person name="Nowell W R."/>
        </authorList>
    </citation>
    <scope>NUCLEOTIDE SEQUENCE</scope>
    <source>
        <strain evidence="23">Ploen Becks lab</strain>
    </source>
</reference>
<evidence type="ECO:0000256" key="14">
    <source>
        <dbReference type="ARBA" id="ARBA00023121"/>
    </source>
</evidence>